<keyword evidence="4" id="KW-1185">Reference proteome</keyword>
<gene>
    <name evidence="3" type="ORF">ACFSSA_03285</name>
</gene>
<keyword evidence="1" id="KW-0812">Transmembrane</keyword>
<evidence type="ECO:0000256" key="1">
    <source>
        <dbReference type="SAM" id="Phobius"/>
    </source>
</evidence>
<evidence type="ECO:0000313" key="3">
    <source>
        <dbReference type="EMBL" id="MFD2255688.1"/>
    </source>
</evidence>
<dbReference type="RefSeq" id="WP_386818344.1">
    <property type="nucleotide sequence ID" value="NZ_JBHUIT010000002.1"/>
</dbReference>
<dbReference type="PANTHER" id="PTHR35102:SF1">
    <property type="entry name" value="E3 UBIQUITIN-PROTEIN LIGASE"/>
    <property type="match status" value="1"/>
</dbReference>
<sequence>MTVATSDKGPPSRLRRWVITPVLNQLKQGTSPEKLSWSISLGITLGIFPIMGSTSLVCFLAGYFLKLNQPLLHLFKTFTYPFHIAFIIIFIRLGQRMNGVAPLEFSIKELVAKFRESPLEFAGEFGMAALYGIEAWAMTSVLLIPLIYYISLPILKRLSRKRQEAVTIQIES</sequence>
<evidence type="ECO:0000313" key="4">
    <source>
        <dbReference type="Proteomes" id="UP001597375"/>
    </source>
</evidence>
<organism evidence="3 4">
    <name type="scientific">Luteolibacter algae</name>
    <dbReference type="NCBI Taxonomy" id="454151"/>
    <lineage>
        <taxon>Bacteria</taxon>
        <taxon>Pseudomonadati</taxon>
        <taxon>Verrucomicrobiota</taxon>
        <taxon>Verrucomicrobiia</taxon>
        <taxon>Verrucomicrobiales</taxon>
        <taxon>Verrucomicrobiaceae</taxon>
        <taxon>Luteolibacter</taxon>
    </lineage>
</organism>
<evidence type="ECO:0000259" key="2">
    <source>
        <dbReference type="Pfam" id="PF09835"/>
    </source>
</evidence>
<dbReference type="PANTHER" id="PTHR35102">
    <property type="entry name" value="E3 UBIQUITIN-PROTEIN LIGASE"/>
    <property type="match status" value="1"/>
</dbReference>
<feature type="transmembrane region" description="Helical" evidence="1">
    <location>
        <begin position="39"/>
        <end position="65"/>
    </location>
</feature>
<feature type="transmembrane region" description="Helical" evidence="1">
    <location>
        <begin position="77"/>
        <end position="95"/>
    </location>
</feature>
<feature type="transmembrane region" description="Helical" evidence="1">
    <location>
        <begin position="135"/>
        <end position="155"/>
    </location>
</feature>
<comment type="caution">
    <text evidence="3">The sequence shown here is derived from an EMBL/GenBank/DDBJ whole genome shotgun (WGS) entry which is preliminary data.</text>
</comment>
<protein>
    <submittedName>
        <fullName evidence="3">DUF2062 domain-containing protein</fullName>
    </submittedName>
</protein>
<dbReference type="Pfam" id="PF09835">
    <property type="entry name" value="DUF2062"/>
    <property type="match status" value="1"/>
</dbReference>
<dbReference type="EMBL" id="JBHUIT010000002">
    <property type="protein sequence ID" value="MFD2255688.1"/>
    <property type="molecule type" value="Genomic_DNA"/>
</dbReference>
<accession>A0ABW5D3V3</accession>
<keyword evidence="1" id="KW-0472">Membrane</keyword>
<dbReference type="Proteomes" id="UP001597375">
    <property type="component" value="Unassembled WGS sequence"/>
</dbReference>
<feature type="domain" description="DUF2062" evidence="2">
    <location>
        <begin position="22"/>
        <end position="162"/>
    </location>
</feature>
<proteinExistence type="predicted"/>
<dbReference type="InterPro" id="IPR018639">
    <property type="entry name" value="DUF2062"/>
</dbReference>
<reference evidence="4" key="1">
    <citation type="journal article" date="2019" name="Int. J. Syst. Evol. Microbiol.">
        <title>The Global Catalogue of Microorganisms (GCM) 10K type strain sequencing project: providing services to taxonomists for standard genome sequencing and annotation.</title>
        <authorList>
            <consortium name="The Broad Institute Genomics Platform"/>
            <consortium name="The Broad Institute Genome Sequencing Center for Infectious Disease"/>
            <person name="Wu L."/>
            <person name="Ma J."/>
        </authorList>
    </citation>
    <scope>NUCLEOTIDE SEQUENCE [LARGE SCALE GENOMIC DNA]</scope>
    <source>
        <strain evidence="4">CGMCC 4.7106</strain>
    </source>
</reference>
<keyword evidence="1" id="KW-1133">Transmembrane helix</keyword>
<name>A0ABW5D3V3_9BACT</name>